<feature type="compositionally biased region" description="Basic and acidic residues" evidence="9">
    <location>
        <begin position="296"/>
        <end position="313"/>
    </location>
</feature>
<dbReference type="InterPro" id="IPR015010">
    <property type="entry name" value="TERF2IP_Myb"/>
</dbReference>
<accession>A0A4R8PWR2</accession>
<evidence type="ECO:0000256" key="5">
    <source>
        <dbReference type="ARBA" id="ARBA00023159"/>
    </source>
</evidence>
<keyword evidence="6" id="KW-0804">Transcription</keyword>
<dbReference type="InterPro" id="IPR036431">
    <property type="entry name" value="ARID_dom_sf"/>
</dbReference>
<dbReference type="GO" id="GO:0070187">
    <property type="term" value="C:shelterin complex"/>
    <property type="evidence" value="ECO:0007669"/>
    <property type="project" value="TreeGrafter"/>
</dbReference>
<dbReference type="InterPro" id="IPR038104">
    <property type="entry name" value="Rap1_C_sf"/>
</dbReference>
<proteinExistence type="inferred from homology"/>
<sequence>MSAPTVYDGVIGTRGAVFQGKLFWVARRVPDRTKIIKLITDNGGSIKALEKKAEILIADPLRTDGPSEALSWEFVTDSIKYGIKQEEDKYKISQSPAATRPVGYSKPMKGTRTPFTTEDDAALTRWNGRHTWQSWRDRWVKKLSRLPRTALEKMVAGDDDAAPEAASSSAKREQEGPSANSKPRASAVKTEVRSPVVTRARPAVNETEVLSQVRPATRNAFTQADDDLLLETCTKAKSRGSTLNEKFFQQLAAKYTRHPKSSWQKRWAEVVGPRARQNPVAEELSQNPPSTTQPASKEKTPVRDEAVRTERVAGESQIAHNTGSPANEAMETAIEPANPQVVEVQSHAEEGSENEDPHESQELTREYFFGRLKDFRTVMRQDPDVEPQISGRSVDLWGLHEAVRDGYARGRPETDWEDVADTLEFPRDASAQLIDCYNEHIAPFLPTLEGFMVEGSEGSDDEDAEGEDDEENDIHISLPTGLPRASSKRQISCVDTRGPTAPSTPVSRRKRLRLGPDAEIPSTPDDKLGLASPSGFGGSPSLSVKRPEGTPVPAGEARRHEPETQDFAFDEHFRDLGESQDNDESDISPSQQLMGDMESVARIPLSFDKETDNNLARPQTSNPRSSRPNTPNRDETPVLQADEAAARAPEPGSQAKDEVSDLDRFIKNVQNIDHSYDDILTALMSTSLTPPLAMFVLNHLKEYKSLPKNWEGVWTLRDDERLRRVDSMDKNNQDEAERAKLKRYWDYLVLKHTLPTIEQRRRFFAYMKEQSSQ</sequence>
<evidence type="ECO:0000313" key="12">
    <source>
        <dbReference type="Proteomes" id="UP000295083"/>
    </source>
</evidence>
<dbReference type="InterPro" id="IPR001357">
    <property type="entry name" value="BRCT_dom"/>
</dbReference>
<keyword evidence="12" id="KW-1185">Reference proteome</keyword>
<dbReference type="AlphaFoldDB" id="A0A4R8PWR2"/>
<evidence type="ECO:0000256" key="2">
    <source>
        <dbReference type="ARBA" id="ARBA00022454"/>
    </source>
</evidence>
<organism evidence="11 12">
    <name type="scientific">Colletotrichum spinosum</name>
    <dbReference type="NCBI Taxonomy" id="1347390"/>
    <lineage>
        <taxon>Eukaryota</taxon>
        <taxon>Fungi</taxon>
        <taxon>Dikarya</taxon>
        <taxon>Ascomycota</taxon>
        <taxon>Pezizomycotina</taxon>
        <taxon>Sordariomycetes</taxon>
        <taxon>Hypocreomycetidae</taxon>
        <taxon>Glomerellales</taxon>
        <taxon>Glomerellaceae</taxon>
        <taxon>Colletotrichum</taxon>
        <taxon>Colletotrichum orbiculare species complex</taxon>
    </lineage>
</organism>
<dbReference type="Pfam" id="PF16589">
    <property type="entry name" value="BRCT_2"/>
    <property type="match status" value="1"/>
</dbReference>
<feature type="region of interest" description="Disordered" evidence="9">
    <location>
        <begin position="92"/>
        <end position="115"/>
    </location>
</feature>
<comment type="subcellular location">
    <subcellularLocation>
        <location evidence="8">Nucleus</location>
    </subcellularLocation>
    <subcellularLocation>
        <location evidence="8">Chromosome</location>
        <location evidence="8">Telomere</location>
    </subcellularLocation>
</comment>
<evidence type="ECO:0000256" key="3">
    <source>
        <dbReference type="ARBA" id="ARBA00022895"/>
    </source>
</evidence>
<dbReference type="Pfam" id="PF01388">
    <property type="entry name" value="ARID"/>
    <property type="match status" value="1"/>
</dbReference>
<feature type="domain" description="ARID" evidence="10">
    <location>
        <begin position="362"/>
        <end position="449"/>
    </location>
</feature>
<keyword evidence="3 8" id="KW-0779">Telomere</keyword>
<reference evidence="11 12" key="1">
    <citation type="submission" date="2018-11" db="EMBL/GenBank/DDBJ databases">
        <title>Genome sequence and assembly of Colletotrichum spinosum.</title>
        <authorList>
            <person name="Gan P."/>
            <person name="Shirasu K."/>
        </authorList>
    </citation>
    <scope>NUCLEOTIDE SEQUENCE [LARGE SCALE GENOMIC DNA]</scope>
    <source>
        <strain evidence="11 12">CBS 515.97</strain>
    </source>
</reference>
<dbReference type="SUPFAM" id="SSF46689">
    <property type="entry name" value="Homeodomain-like"/>
    <property type="match status" value="2"/>
</dbReference>
<keyword evidence="7 8" id="KW-0539">Nucleus</keyword>
<feature type="compositionally biased region" description="Acidic residues" evidence="9">
    <location>
        <begin position="457"/>
        <end position="472"/>
    </location>
</feature>
<evidence type="ECO:0000313" key="11">
    <source>
        <dbReference type="EMBL" id="TDZ30321.1"/>
    </source>
</evidence>
<dbReference type="Proteomes" id="UP000295083">
    <property type="component" value="Unassembled WGS sequence"/>
</dbReference>
<evidence type="ECO:0000256" key="6">
    <source>
        <dbReference type="ARBA" id="ARBA00023163"/>
    </source>
</evidence>
<feature type="compositionally biased region" description="Basic and acidic residues" evidence="9">
    <location>
        <begin position="556"/>
        <end position="577"/>
    </location>
</feature>
<dbReference type="Pfam" id="PF11626">
    <property type="entry name" value="Rap1_C"/>
    <property type="match status" value="1"/>
</dbReference>
<dbReference type="EMBL" id="QAPG01000135">
    <property type="protein sequence ID" value="TDZ30321.1"/>
    <property type="molecule type" value="Genomic_DNA"/>
</dbReference>
<comment type="function">
    <text evidence="8">Involved in the regulation of telomere length, clustering and has a specific role in telomere position effect (TPE).</text>
</comment>
<comment type="similarity">
    <text evidence="1 8">Belongs to the RAP1 family.</text>
</comment>
<dbReference type="Gene3D" id="1.10.10.2170">
    <property type="match status" value="1"/>
</dbReference>
<name>A0A4R8PWR2_9PEZI</name>
<evidence type="ECO:0000256" key="9">
    <source>
        <dbReference type="SAM" id="MobiDB-lite"/>
    </source>
</evidence>
<dbReference type="InterPro" id="IPR001606">
    <property type="entry name" value="ARID_dom"/>
</dbReference>
<dbReference type="InterPro" id="IPR009057">
    <property type="entry name" value="Homeodomain-like_sf"/>
</dbReference>
<gene>
    <name evidence="11" type="ORF">C8035_v002887</name>
</gene>
<feature type="compositionally biased region" description="Polar residues" evidence="9">
    <location>
        <begin position="284"/>
        <end position="295"/>
    </location>
</feature>
<evidence type="ECO:0000256" key="8">
    <source>
        <dbReference type="RuleBase" id="RU367107"/>
    </source>
</evidence>
<evidence type="ECO:0000256" key="4">
    <source>
        <dbReference type="ARBA" id="ARBA00023015"/>
    </source>
</evidence>
<comment type="subunit">
    <text evidence="8">Homodimer.</text>
</comment>
<dbReference type="CDD" id="cd16100">
    <property type="entry name" value="ARID"/>
    <property type="match status" value="1"/>
</dbReference>
<dbReference type="InterPro" id="IPR039595">
    <property type="entry name" value="TE2IP/Rap1"/>
</dbReference>
<evidence type="ECO:0000256" key="1">
    <source>
        <dbReference type="ARBA" id="ARBA00010467"/>
    </source>
</evidence>
<feature type="region of interest" description="Disordered" evidence="9">
    <location>
        <begin position="452"/>
        <end position="594"/>
    </location>
</feature>
<dbReference type="PANTHER" id="PTHR16466:SF6">
    <property type="entry name" value="TELOMERIC REPEAT-BINDING FACTOR 2-INTERACTING PROTEIN 1"/>
    <property type="match status" value="1"/>
</dbReference>
<dbReference type="GO" id="GO:0031848">
    <property type="term" value="P:protection from non-homologous end joining at telomere"/>
    <property type="evidence" value="ECO:0007669"/>
    <property type="project" value="TreeGrafter"/>
</dbReference>
<dbReference type="CDD" id="cd11655">
    <property type="entry name" value="rap1_myb-like"/>
    <property type="match status" value="2"/>
</dbReference>
<keyword evidence="4" id="KW-0805">Transcription regulation</keyword>
<feature type="region of interest" description="Disordered" evidence="9">
    <location>
        <begin position="273"/>
        <end position="326"/>
    </location>
</feature>
<evidence type="ECO:0000256" key="7">
    <source>
        <dbReference type="ARBA" id="ARBA00023242"/>
    </source>
</evidence>
<dbReference type="InterPro" id="IPR021661">
    <property type="entry name" value="Rap1_C"/>
</dbReference>
<dbReference type="PROSITE" id="PS51011">
    <property type="entry name" value="ARID"/>
    <property type="match status" value="1"/>
</dbReference>
<dbReference type="SUPFAM" id="SSF46774">
    <property type="entry name" value="ARID-like"/>
    <property type="match status" value="1"/>
</dbReference>
<feature type="region of interest" description="Disordered" evidence="9">
    <location>
        <begin position="608"/>
        <end position="635"/>
    </location>
</feature>
<dbReference type="PANTHER" id="PTHR16466">
    <property type="entry name" value="TELOMERE REPEAT-BINDING FACTOR 2-INTERACTING PROTEIN 1"/>
    <property type="match status" value="1"/>
</dbReference>
<feature type="compositionally biased region" description="Polar residues" evidence="9">
    <location>
        <begin position="613"/>
        <end position="631"/>
    </location>
</feature>
<dbReference type="GO" id="GO:0010833">
    <property type="term" value="P:telomere maintenance via telomere lengthening"/>
    <property type="evidence" value="ECO:0007669"/>
    <property type="project" value="UniProtKB-UniRule"/>
</dbReference>
<feature type="region of interest" description="Disordered" evidence="9">
    <location>
        <begin position="154"/>
        <end position="194"/>
    </location>
</feature>
<protein>
    <recommendedName>
        <fullName evidence="8">DNA-binding protein RAP1</fullName>
    </recommendedName>
</protein>
<keyword evidence="2 8" id="KW-0158">Chromosome</keyword>
<dbReference type="Pfam" id="PF08914">
    <property type="entry name" value="Myb_Rap1"/>
    <property type="match status" value="2"/>
</dbReference>
<dbReference type="Gene3D" id="1.10.10.60">
    <property type="entry name" value="Homeodomain-like"/>
    <property type="match status" value="2"/>
</dbReference>
<keyword evidence="5" id="KW-0010">Activator</keyword>
<feature type="compositionally biased region" description="Low complexity" evidence="9">
    <location>
        <begin position="529"/>
        <end position="543"/>
    </location>
</feature>
<dbReference type="Gene3D" id="1.10.150.60">
    <property type="entry name" value="ARID DNA-binding domain"/>
    <property type="match status" value="1"/>
</dbReference>
<evidence type="ECO:0000259" key="10">
    <source>
        <dbReference type="PROSITE" id="PS51011"/>
    </source>
</evidence>
<dbReference type="GO" id="GO:0042162">
    <property type="term" value="F:telomeric DNA binding"/>
    <property type="evidence" value="ECO:0007669"/>
    <property type="project" value="TreeGrafter"/>
</dbReference>
<comment type="caution">
    <text evidence="11">The sequence shown here is derived from an EMBL/GenBank/DDBJ whole genome shotgun (WGS) entry which is preliminary data.</text>
</comment>